<name>A0A8K0IUR2_COCNU</name>
<evidence type="ECO:0000256" key="1">
    <source>
        <dbReference type="SAM" id="MobiDB-lite"/>
    </source>
</evidence>
<organism evidence="2 3">
    <name type="scientific">Cocos nucifera</name>
    <name type="common">Coconut palm</name>
    <dbReference type="NCBI Taxonomy" id="13894"/>
    <lineage>
        <taxon>Eukaryota</taxon>
        <taxon>Viridiplantae</taxon>
        <taxon>Streptophyta</taxon>
        <taxon>Embryophyta</taxon>
        <taxon>Tracheophyta</taxon>
        <taxon>Spermatophyta</taxon>
        <taxon>Magnoliopsida</taxon>
        <taxon>Liliopsida</taxon>
        <taxon>Arecaceae</taxon>
        <taxon>Arecoideae</taxon>
        <taxon>Cocoseae</taxon>
        <taxon>Attaleinae</taxon>
        <taxon>Cocos</taxon>
    </lineage>
</organism>
<dbReference type="AlphaFoldDB" id="A0A8K0IUR2"/>
<gene>
    <name evidence="2" type="ORF">COCNU_14G005240</name>
</gene>
<protein>
    <submittedName>
        <fullName evidence="2">Uncharacterized protein</fullName>
    </submittedName>
</protein>
<dbReference type="EMBL" id="CM017885">
    <property type="protein sequence ID" value="KAG1368056.1"/>
    <property type="molecule type" value="Genomic_DNA"/>
</dbReference>
<reference evidence="2" key="2">
    <citation type="submission" date="2019-07" db="EMBL/GenBank/DDBJ databases">
        <authorList>
            <person name="Yang Y."/>
            <person name="Bocs S."/>
            <person name="Baudouin L."/>
        </authorList>
    </citation>
    <scope>NUCLEOTIDE SEQUENCE</scope>
    <source>
        <tissue evidence="2">Spear leaf of Hainan Tall coconut</tissue>
    </source>
</reference>
<evidence type="ECO:0000313" key="3">
    <source>
        <dbReference type="Proteomes" id="UP000797356"/>
    </source>
</evidence>
<dbReference type="Proteomes" id="UP000797356">
    <property type="component" value="Chromosome 14"/>
</dbReference>
<reference evidence="2" key="1">
    <citation type="journal article" date="2017" name="Gigascience">
        <title>The genome draft of coconut (Cocos nucifera).</title>
        <authorList>
            <person name="Xiao Y."/>
            <person name="Xu P."/>
            <person name="Fan H."/>
            <person name="Baudouin L."/>
            <person name="Xia W."/>
            <person name="Bocs S."/>
            <person name="Xu J."/>
            <person name="Li Q."/>
            <person name="Guo A."/>
            <person name="Zhou L."/>
            <person name="Li J."/>
            <person name="Wu Y."/>
            <person name="Ma Z."/>
            <person name="Armero A."/>
            <person name="Issali A.E."/>
            <person name="Liu N."/>
            <person name="Peng M."/>
            <person name="Yang Y."/>
        </authorList>
    </citation>
    <scope>NUCLEOTIDE SEQUENCE</scope>
    <source>
        <tissue evidence="2">Spear leaf of Hainan Tall coconut</tissue>
    </source>
</reference>
<feature type="region of interest" description="Disordered" evidence="1">
    <location>
        <begin position="1"/>
        <end position="53"/>
    </location>
</feature>
<accession>A0A8K0IUR2</accession>
<keyword evidence="3" id="KW-1185">Reference proteome</keyword>
<evidence type="ECO:0000313" key="2">
    <source>
        <dbReference type="EMBL" id="KAG1368056.1"/>
    </source>
</evidence>
<comment type="caution">
    <text evidence="2">The sequence shown here is derived from an EMBL/GenBank/DDBJ whole genome shotgun (WGS) entry which is preliminary data.</text>
</comment>
<sequence length="53" mass="5477">MASLKAAKPCGLTAQPKVGASRAPASKQACKKGEQKPRQPKKKGKSSKTAAKN</sequence>
<proteinExistence type="predicted"/>